<dbReference type="Gene3D" id="1.10.10.10">
    <property type="entry name" value="Winged helix-like DNA-binding domain superfamily/Winged helix DNA-binding domain"/>
    <property type="match status" value="1"/>
</dbReference>
<dbReference type="PANTHER" id="PTHR30419">
    <property type="entry name" value="HTH-TYPE TRANSCRIPTIONAL REGULATOR YBHD"/>
    <property type="match status" value="1"/>
</dbReference>
<dbReference type="Pfam" id="PF03466">
    <property type="entry name" value="LysR_substrate"/>
    <property type="match status" value="1"/>
</dbReference>
<dbReference type="PRINTS" id="PR00039">
    <property type="entry name" value="HTHLYSR"/>
</dbReference>
<evidence type="ECO:0000256" key="2">
    <source>
        <dbReference type="ARBA" id="ARBA00023015"/>
    </source>
</evidence>
<keyword evidence="2" id="KW-0805">Transcription regulation</keyword>
<evidence type="ECO:0000256" key="3">
    <source>
        <dbReference type="ARBA" id="ARBA00023125"/>
    </source>
</evidence>
<dbReference type="InterPro" id="IPR036388">
    <property type="entry name" value="WH-like_DNA-bd_sf"/>
</dbReference>
<dbReference type="InterPro" id="IPR005119">
    <property type="entry name" value="LysR_subst-bd"/>
</dbReference>
<dbReference type="Proteomes" id="UP001068379">
    <property type="component" value="Unassembled WGS sequence"/>
</dbReference>
<dbReference type="SUPFAM" id="SSF46785">
    <property type="entry name" value="Winged helix' DNA-binding domain"/>
    <property type="match status" value="1"/>
</dbReference>
<keyword evidence="7" id="KW-1185">Reference proteome</keyword>
<keyword evidence="3" id="KW-0238">DNA-binding</keyword>
<feature type="domain" description="HTH lysR-type" evidence="5">
    <location>
        <begin position="1"/>
        <end position="58"/>
    </location>
</feature>
<proteinExistence type="inferred from homology"/>
<dbReference type="RefSeq" id="WP_269360088.1">
    <property type="nucleotide sequence ID" value="NZ_JAPWHE010000013.1"/>
</dbReference>
<dbReference type="Gene3D" id="3.40.190.290">
    <property type="match status" value="1"/>
</dbReference>
<dbReference type="EMBL" id="JAPWHE010000013">
    <property type="protein sequence ID" value="MCZ4331013.1"/>
    <property type="molecule type" value="Genomic_DNA"/>
</dbReference>
<dbReference type="InterPro" id="IPR000847">
    <property type="entry name" value="LysR_HTH_N"/>
</dbReference>
<dbReference type="InterPro" id="IPR050950">
    <property type="entry name" value="HTH-type_LysR_regulators"/>
</dbReference>
<dbReference type="SUPFAM" id="SSF53850">
    <property type="entry name" value="Periplasmic binding protein-like II"/>
    <property type="match status" value="1"/>
</dbReference>
<dbReference type="Pfam" id="PF00126">
    <property type="entry name" value="HTH_1"/>
    <property type="match status" value="1"/>
</dbReference>
<evidence type="ECO:0000256" key="1">
    <source>
        <dbReference type="ARBA" id="ARBA00009437"/>
    </source>
</evidence>
<evidence type="ECO:0000313" key="7">
    <source>
        <dbReference type="Proteomes" id="UP001068379"/>
    </source>
</evidence>
<evidence type="ECO:0000259" key="5">
    <source>
        <dbReference type="PROSITE" id="PS50931"/>
    </source>
</evidence>
<gene>
    <name evidence="6" type="ORF">O4H32_13770</name>
</gene>
<sequence>MDMRALSYFIETARRQNFTHAAAALGVTQSTVSKMIRQLEDEIGAPLLDRERRPARLTDMGRVVLARGQDVLAAHRALLRDIARTQALELGRLDLGLPPMINRLFTAPLKEYRQRYPKIEVALHEDTGQAIERQVAEGRLDLGFSLMPVAPELGLRPRVVARHRILAVGQPGLMRPLPPAPSIGDLRGRPLVLLEDDFALSRLLDRQFQAAGFEPLIAARSGQWDWTLSMAQAGMGIALLPEPFIRTPVEPGLEARPLGPDTLSWDIALLSADWPMLSHAAQAWVDLCRKHIDGPWPRMEEDVGPG</sequence>
<reference evidence="6" key="1">
    <citation type="submission" date="2022-12" db="EMBL/GenBank/DDBJ databases">
        <title>Bacterial isolates from different developmental stages of Nematostella vectensis.</title>
        <authorList>
            <person name="Fraune S."/>
        </authorList>
    </citation>
    <scope>NUCLEOTIDE SEQUENCE</scope>
    <source>
        <strain evidence="6">G21619-S1</strain>
    </source>
</reference>
<evidence type="ECO:0000313" key="6">
    <source>
        <dbReference type="EMBL" id="MCZ4331013.1"/>
    </source>
</evidence>
<comment type="similarity">
    <text evidence="1">Belongs to the LysR transcriptional regulatory family.</text>
</comment>
<dbReference type="InterPro" id="IPR036390">
    <property type="entry name" value="WH_DNA-bd_sf"/>
</dbReference>
<accession>A0ABT4M6S0</accession>
<dbReference type="PROSITE" id="PS50931">
    <property type="entry name" value="HTH_LYSR"/>
    <property type="match status" value="1"/>
</dbReference>
<protein>
    <submittedName>
        <fullName evidence="6">LysR family transcriptional regulator</fullName>
    </submittedName>
</protein>
<organism evidence="6 7">
    <name type="scientific">Castellaniella denitrificans</name>
    <dbReference type="NCBI Taxonomy" id="56119"/>
    <lineage>
        <taxon>Bacteria</taxon>
        <taxon>Pseudomonadati</taxon>
        <taxon>Pseudomonadota</taxon>
        <taxon>Betaproteobacteria</taxon>
        <taxon>Burkholderiales</taxon>
        <taxon>Alcaligenaceae</taxon>
        <taxon>Castellaniella</taxon>
    </lineage>
</organism>
<name>A0ABT4M6S0_9BURK</name>
<comment type="caution">
    <text evidence="6">The sequence shown here is derived from an EMBL/GenBank/DDBJ whole genome shotgun (WGS) entry which is preliminary data.</text>
</comment>
<dbReference type="PANTHER" id="PTHR30419:SF8">
    <property type="entry name" value="NITROGEN ASSIMILATION TRANSCRIPTIONAL ACTIVATOR-RELATED"/>
    <property type="match status" value="1"/>
</dbReference>
<evidence type="ECO:0000256" key="4">
    <source>
        <dbReference type="ARBA" id="ARBA00023163"/>
    </source>
</evidence>
<keyword evidence="4" id="KW-0804">Transcription</keyword>